<keyword evidence="2" id="KW-1185">Reference proteome</keyword>
<evidence type="ECO:0000313" key="2">
    <source>
        <dbReference type="Proteomes" id="UP000091857"/>
    </source>
</evidence>
<dbReference type="EMBL" id="CM004391">
    <property type="protein sequence ID" value="KAG8654928.1"/>
    <property type="molecule type" value="Genomic_DNA"/>
</dbReference>
<comment type="caution">
    <text evidence="1">The sequence shown here is derived from an EMBL/GenBank/DDBJ whole genome shotgun (WGS) entry which is preliminary data.</text>
</comment>
<organism evidence="1 2">
    <name type="scientific">Manihot esculenta</name>
    <name type="common">Cassava</name>
    <name type="synonym">Jatropha manihot</name>
    <dbReference type="NCBI Taxonomy" id="3983"/>
    <lineage>
        <taxon>Eukaryota</taxon>
        <taxon>Viridiplantae</taxon>
        <taxon>Streptophyta</taxon>
        <taxon>Embryophyta</taxon>
        <taxon>Tracheophyta</taxon>
        <taxon>Spermatophyta</taxon>
        <taxon>Magnoliopsida</taxon>
        <taxon>eudicotyledons</taxon>
        <taxon>Gunneridae</taxon>
        <taxon>Pentapetalae</taxon>
        <taxon>rosids</taxon>
        <taxon>fabids</taxon>
        <taxon>Malpighiales</taxon>
        <taxon>Euphorbiaceae</taxon>
        <taxon>Crotonoideae</taxon>
        <taxon>Manihoteae</taxon>
        <taxon>Manihot</taxon>
    </lineage>
</organism>
<name>A0ACB7HQE4_MANES</name>
<proteinExistence type="predicted"/>
<dbReference type="Proteomes" id="UP000091857">
    <property type="component" value="Chromosome 5"/>
</dbReference>
<sequence length="249" mass="28348">MSAAIGTSSASKDNMGFNNGVEIEELMKKKIKNLKATGNEVEEEEEEDEEEEEEQEQESDSKLIKSVKQLDIGPQVSFKEHLEKDKDDDSLRRWKEQLLGRIDLASVGESKEAEVKKINLRISSPGREDVVLPISSITKSKRTLFTLKEGSHYRLFLSFTVSNNIVSGLKYITTVWKTGVRVDHRKVMLGTFGPRQEPYTYELEEETTPSGIFARGSYFAASKMVDDDGKCYLEVSYYFEIQKKWPSPP</sequence>
<evidence type="ECO:0000313" key="1">
    <source>
        <dbReference type="EMBL" id="KAG8654928.1"/>
    </source>
</evidence>
<reference evidence="2" key="1">
    <citation type="journal article" date="2016" name="Nat. Biotechnol.">
        <title>Sequencing wild and cultivated cassava and related species reveals extensive interspecific hybridization and genetic diversity.</title>
        <authorList>
            <person name="Bredeson J.V."/>
            <person name="Lyons J.B."/>
            <person name="Prochnik S.E."/>
            <person name="Wu G.A."/>
            <person name="Ha C.M."/>
            <person name="Edsinger-Gonzales E."/>
            <person name="Grimwood J."/>
            <person name="Schmutz J."/>
            <person name="Rabbi I.Y."/>
            <person name="Egesi C."/>
            <person name="Nauluvula P."/>
            <person name="Lebot V."/>
            <person name="Ndunguru J."/>
            <person name="Mkamilo G."/>
            <person name="Bart R.S."/>
            <person name="Setter T.L."/>
            <person name="Gleadow R.M."/>
            <person name="Kulakow P."/>
            <person name="Ferguson M.E."/>
            <person name="Rounsley S."/>
            <person name="Rokhsar D.S."/>
        </authorList>
    </citation>
    <scope>NUCLEOTIDE SEQUENCE [LARGE SCALE GENOMIC DNA]</scope>
    <source>
        <strain evidence="2">cv. AM560-2</strain>
    </source>
</reference>
<accession>A0ACB7HQE4</accession>
<protein>
    <submittedName>
        <fullName evidence="1">Uncharacterized protein</fullName>
    </submittedName>
</protein>
<gene>
    <name evidence="1" type="ORF">MANES_05G194201v8</name>
</gene>